<feature type="domain" description="F-box" evidence="1">
    <location>
        <begin position="7"/>
        <end position="44"/>
    </location>
</feature>
<dbReference type="EMBL" id="JARIHO010000004">
    <property type="protein sequence ID" value="KAJ7362530.1"/>
    <property type="molecule type" value="Genomic_DNA"/>
</dbReference>
<dbReference type="SUPFAM" id="SSF81383">
    <property type="entry name" value="F-box domain"/>
    <property type="match status" value="1"/>
</dbReference>
<accession>A0AAD7ALT1</accession>
<dbReference type="PROSITE" id="PS50181">
    <property type="entry name" value="FBOX"/>
    <property type="match status" value="1"/>
</dbReference>
<sequence>MSSSPPSTCLLDLPNEILLIIPEDLDENSLVHLAATCHRLNFLLLPGIFAHFDLELPKPFSGVLPALSVTRETFKILSAIGAGTFVESIGDLDWSLTRTGRRSQDEDVRLGLSDAVLAAKYLNSLAIRLSQLAHLRLNPYILVNSTDELSDWLQSLAVVFNSATRRADCIITVYGSPAQPYPADPRPFLHCIPNIPNPVARTAAPASRAAMPSFYIPAILRKLMSSLWSTPSNADHIPPPSKAVELPRTLNPMERERPGIQSSERPALTTLPLTLNTACHSLHICAPVLFHATFFKWTLHTLNTAPLTTLSLDYLDLSLYDWALTLPRLTLPTLASLTIGPYCAIPVPDLTAFLARHPLIDTLDLSFHIAIGALRPPIATTILPRLASLMGTPDYILYLLAGQNGKDAHPELRHVRVTSNEDSEDGRAQFAQLMTCVEELRAVPRVELSGKMVYWAQVPAHLQAAR</sequence>
<dbReference type="InterPro" id="IPR001810">
    <property type="entry name" value="F-box_dom"/>
</dbReference>
<proteinExistence type="predicted"/>
<dbReference type="InterPro" id="IPR036047">
    <property type="entry name" value="F-box-like_dom_sf"/>
</dbReference>
<reference evidence="2" key="1">
    <citation type="submission" date="2023-03" db="EMBL/GenBank/DDBJ databases">
        <title>Massive genome expansion in bonnet fungi (Mycena s.s.) driven by repeated elements and novel gene families across ecological guilds.</title>
        <authorList>
            <consortium name="Lawrence Berkeley National Laboratory"/>
            <person name="Harder C.B."/>
            <person name="Miyauchi S."/>
            <person name="Viragh M."/>
            <person name="Kuo A."/>
            <person name="Thoen E."/>
            <person name="Andreopoulos B."/>
            <person name="Lu D."/>
            <person name="Skrede I."/>
            <person name="Drula E."/>
            <person name="Henrissat B."/>
            <person name="Morin E."/>
            <person name="Kohler A."/>
            <person name="Barry K."/>
            <person name="LaButti K."/>
            <person name="Morin E."/>
            <person name="Salamov A."/>
            <person name="Lipzen A."/>
            <person name="Mereny Z."/>
            <person name="Hegedus B."/>
            <person name="Baldrian P."/>
            <person name="Stursova M."/>
            <person name="Weitz H."/>
            <person name="Taylor A."/>
            <person name="Grigoriev I.V."/>
            <person name="Nagy L.G."/>
            <person name="Martin F."/>
            <person name="Kauserud H."/>
        </authorList>
    </citation>
    <scope>NUCLEOTIDE SEQUENCE</scope>
    <source>
        <strain evidence="2">CBHHK002</strain>
    </source>
</reference>
<dbReference type="AlphaFoldDB" id="A0AAD7ALT1"/>
<dbReference type="Proteomes" id="UP001218218">
    <property type="component" value="Unassembled WGS sequence"/>
</dbReference>
<name>A0AAD7ALT1_9AGAR</name>
<gene>
    <name evidence="2" type="ORF">DFH08DRAFT_324023</name>
</gene>
<dbReference type="CDD" id="cd09917">
    <property type="entry name" value="F-box_SF"/>
    <property type="match status" value="1"/>
</dbReference>
<evidence type="ECO:0000313" key="3">
    <source>
        <dbReference type="Proteomes" id="UP001218218"/>
    </source>
</evidence>
<organism evidence="2 3">
    <name type="scientific">Mycena albidolilacea</name>
    <dbReference type="NCBI Taxonomy" id="1033008"/>
    <lineage>
        <taxon>Eukaryota</taxon>
        <taxon>Fungi</taxon>
        <taxon>Dikarya</taxon>
        <taxon>Basidiomycota</taxon>
        <taxon>Agaricomycotina</taxon>
        <taxon>Agaricomycetes</taxon>
        <taxon>Agaricomycetidae</taxon>
        <taxon>Agaricales</taxon>
        <taxon>Marasmiineae</taxon>
        <taxon>Mycenaceae</taxon>
        <taxon>Mycena</taxon>
    </lineage>
</organism>
<evidence type="ECO:0000259" key="1">
    <source>
        <dbReference type="PROSITE" id="PS50181"/>
    </source>
</evidence>
<keyword evidence="3" id="KW-1185">Reference proteome</keyword>
<comment type="caution">
    <text evidence="2">The sequence shown here is derived from an EMBL/GenBank/DDBJ whole genome shotgun (WGS) entry which is preliminary data.</text>
</comment>
<evidence type="ECO:0000313" key="2">
    <source>
        <dbReference type="EMBL" id="KAJ7362530.1"/>
    </source>
</evidence>
<protein>
    <recommendedName>
        <fullName evidence="1">F-box domain-containing protein</fullName>
    </recommendedName>
</protein>